<evidence type="ECO:0000256" key="7">
    <source>
        <dbReference type="ARBA" id="ARBA00023014"/>
    </source>
</evidence>
<feature type="region of interest" description="Disordered" evidence="9">
    <location>
        <begin position="1"/>
        <end position="124"/>
    </location>
</feature>
<evidence type="ECO:0000256" key="6">
    <source>
        <dbReference type="ARBA" id="ARBA00023004"/>
    </source>
</evidence>
<dbReference type="AlphaFoldDB" id="A0A0M0K3H8"/>
<keyword evidence="7" id="KW-0411">Iron-sulfur</keyword>
<dbReference type="Gene3D" id="3.10.20.30">
    <property type="match status" value="1"/>
</dbReference>
<evidence type="ECO:0000256" key="1">
    <source>
        <dbReference type="ARBA" id="ARBA00007874"/>
    </source>
</evidence>
<evidence type="ECO:0000256" key="5">
    <source>
        <dbReference type="ARBA" id="ARBA00022982"/>
    </source>
</evidence>
<dbReference type="InterPro" id="IPR036010">
    <property type="entry name" value="2Fe-2S_ferredoxin-like_sf"/>
</dbReference>
<dbReference type="PANTHER" id="PTHR43112:SF3">
    <property type="entry name" value="FERREDOXIN-2, CHLOROPLASTIC"/>
    <property type="match status" value="1"/>
</dbReference>
<feature type="region of interest" description="Disordered" evidence="9">
    <location>
        <begin position="530"/>
        <end position="551"/>
    </location>
</feature>
<dbReference type="PROSITE" id="PS51085">
    <property type="entry name" value="2FE2S_FER_2"/>
    <property type="match status" value="1"/>
</dbReference>
<dbReference type="PANTHER" id="PTHR43112">
    <property type="entry name" value="FERREDOXIN"/>
    <property type="match status" value="1"/>
</dbReference>
<dbReference type="EMBL" id="JWZX01001646">
    <property type="protein sequence ID" value="KOO32933.1"/>
    <property type="molecule type" value="Genomic_DNA"/>
</dbReference>
<proteinExistence type="inferred from homology"/>
<keyword evidence="2" id="KW-0813">Transport</keyword>
<feature type="compositionally biased region" description="Basic and acidic residues" evidence="9">
    <location>
        <begin position="540"/>
        <end position="551"/>
    </location>
</feature>
<gene>
    <name evidence="11" type="ORF">Ctob_008409</name>
</gene>
<dbReference type="Proteomes" id="UP000037460">
    <property type="component" value="Unassembled WGS sequence"/>
</dbReference>
<evidence type="ECO:0000259" key="10">
    <source>
        <dbReference type="PROSITE" id="PS51085"/>
    </source>
</evidence>
<name>A0A0M0K3H8_9EUKA</name>
<evidence type="ECO:0000256" key="4">
    <source>
        <dbReference type="ARBA" id="ARBA00022723"/>
    </source>
</evidence>
<reference evidence="12" key="1">
    <citation type="journal article" date="2015" name="PLoS Genet.">
        <title>Genome Sequence and Transcriptome Analyses of Chrysochromulina tobin: Metabolic Tools for Enhanced Algal Fitness in the Prominent Order Prymnesiales (Haptophyceae).</title>
        <authorList>
            <person name="Hovde B.T."/>
            <person name="Deodato C.R."/>
            <person name="Hunsperger H.M."/>
            <person name="Ryken S.A."/>
            <person name="Yost W."/>
            <person name="Jha R.K."/>
            <person name="Patterson J."/>
            <person name="Monnat R.J. Jr."/>
            <person name="Barlow S.B."/>
            <person name="Starkenburg S.R."/>
            <person name="Cattolico R.A."/>
        </authorList>
    </citation>
    <scope>NUCLEOTIDE SEQUENCE</scope>
    <source>
        <strain evidence="12">CCMP291</strain>
    </source>
</reference>
<evidence type="ECO:0000256" key="2">
    <source>
        <dbReference type="ARBA" id="ARBA00022448"/>
    </source>
</evidence>
<comment type="caution">
    <text evidence="11">The sequence shown here is derived from an EMBL/GenBank/DDBJ whole genome shotgun (WGS) entry which is preliminary data.</text>
</comment>
<feature type="compositionally biased region" description="Low complexity" evidence="9">
    <location>
        <begin position="54"/>
        <end position="73"/>
    </location>
</feature>
<dbReference type="GO" id="GO:0046872">
    <property type="term" value="F:metal ion binding"/>
    <property type="evidence" value="ECO:0007669"/>
    <property type="project" value="UniProtKB-KW"/>
</dbReference>
<keyword evidence="4" id="KW-0479">Metal-binding</keyword>
<dbReference type="CDD" id="cd00207">
    <property type="entry name" value="fer2"/>
    <property type="match status" value="1"/>
</dbReference>
<evidence type="ECO:0000256" key="9">
    <source>
        <dbReference type="SAM" id="MobiDB-lite"/>
    </source>
</evidence>
<evidence type="ECO:0000256" key="3">
    <source>
        <dbReference type="ARBA" id="ARBA00022714"/>
    </source>
</evidence>
<evidence type="ECO:0000313" key="11">
    <source>
        <dbReference type="EMBL" id="KOO32933.1"/>
    </source>
</evidence>
<comment type="cofactor">
    <cofactor evidence="8">
        <name>[2Fe-2S] cluster</name>
        <dbReference type="ChEBI" id="CHEBI:190135"/>
    </cofactor>
</comment>
<keyword evidence="6" id="KW-0408">Iron</keyword>
<keyword evidence="12" id="KW-1185">Reference proteome</keyword>
<evidence type="ECO:0000256" key="8">
    <source>
        <dbReference type="ARBA" id="ARBA00034078"/>
    </source>
</evidence>
<organism evidence="11 12">
    <name type="scientific">Chrysochromulina tobinii</name>
    <dbReference type="NCBI Taxonomy" id="1460289"/>
    <lineage>
        <taxon>Eukaryota</taxon>
        <taxon>Haptista</taxon>
        <taxon>Haptophyta</taxon>
        <taxon>Prymnesiophyceae</taxon>
        <taxon>Prymnesiales</taxon>
        <taxon>Chrysochromulinaceae</taxon>
        <taxon>Chrysochromulina</taxon>
    </lineage>
</organism>
<dbReference type="SUPFAM" id="SSF54292">
    <property type="entry name" value="2Fe-2S ferredoxin-like"/>
    <property type="match status" value="1"/>
</dbReference>
<dbReference type="Pfam" id="PF00111">
    <property type="entry name" value="Fer2"/>
    <property type="match status" value="1"/>
</dbReference>
<comment type="similarity">
    <text evidence="1">Belongs to the 2Fe2S plant-type ferredoxin family.</text>
</comment>
<dbReference type="GO" id="GO:0051537">
    <property type="term" value="F:2 iron, 2 sulfur cluster binding"/>
    <property type="evidence" value="ECO:0007669"/>
    <property type="project" value="UniProtKB-KW"/>
</dbReference>
<keyword evidence="3" id="KW-0001">2Fe-2S</keyword>
<dbReference type="InterPro" id="IPR012675">
    <property type="entry name" value="Beta-grasp_dom_sf"/>
</dbReference>
<feature type="domain" description="2Fe-2S ferredoxin-type" evidence="10">
    <location>
        <begin position="425"/>
        <end position="520"/>
    </location>
</feature>
<accession>A0A0M0K3H8</accession>
<dbReference type="OrthoDB" id="1885901at2759"/>
<sequence length="574" mass="60017">MNQRASTRPPSALHAARVSTRPASAAVRSSEPLTPSVPPIQVIGANKYDGLGCSAAPPNSSRQPSSPSDPSDQFVAFVLSHHSPTRSRPNSAKPSSPPKSRPNSAHKRAPPRQATDSPGSPRSAELLSVADAHAQLCGSSGYYCLGASGASATVAVVAEPKPTVVADNQPNLSIGEARARAGSAGAPLIAPLRPASATARLAGLEASVQAGPRRALHAMSQRYRSKAGLASSRLFRAEPHSSIAEEPAPLSPEDGEAALPADYEIALAALAAAAAADPLGGASDENQDLPIGRPPPPLGHVSKLLSAYATPQTTVVRSRYARQRHWDASTAVDDDRHAVGETLGAPGAALITAPGAMTSSTGEVVKALITAPVAMSSSTGELAVDCFGTKPAAGREHQRSITMLVHWLLLPTAMVLPSSNPSRVWDVTLVSADEQRHTLSVAENQSVLRAAELAGLLPCSDCRRGRCLSCAARVVSGSKFSLAVDSDTALCDEAHVEGIVLLCSAYPRGPNLELKLDAEGDALEIQYEKRFRSGAQPPPPRKDRPATAHFHSPEDLIVHLERCLPSQRKPRQER</sequence>
<evidence type="ECO:0000313" key="12">
    <source>
        <dbReference type="Proteomes" id="UP000037460"/>
    </source>
</evidence>
<protein>
    <submittedName>
        <fullName evidence="11">Ferredoxin (2fe-2s)</fullName>
    </submittedName>
</protein>
<dbReference type="InterPro" id="IPR001041">
    <property type="entry name" value="2Fe-2S_ferredoxin-type"/>
</dbReference>
<keyword evidence="5" id="KW-0249">Electron transport</keyword>